<comment type="caution">
    <text evidence="1">The sequence shown here is derived from an EMBL/GenBank/DDBJ whole genome shotgun (WGS) entry which is preliminary data.</text>
</comment>
<organism evidence="1 2">
    <name type="scientific">Ixodes persulcatus</name>
    <name type="common">Taiga tick</name>
    <dbReference type="NCBI Taxonomy" id="34615"/>
    <lineage>
        <taxon>Eukaryota</taxon>
        <taxon>Metazoa</taxon>
        <taxon>Ecdysozoa</taxon>
        <taxon>Arthropoda</taxon>
        <taxon>Chelicerata</taxon>
        <taxon>Arachnida</taxon>
        <taxon>Acari</taxon>
        <taxon>Parasitiformes</taxon>
        <taxon>Ixodida</taxon>
        <taxon>Ixodoidea</taxon>
        <taxon>Ixodidae</taxon>
        <taxon>Ixodinae</taxon>
        <taxon>Ixodes</taxon>
    </lineage>
</organism>
<evidence type="ECO:0000313" key="2">
    <source>
        <dbReference type="Proteomes" id="UP000805193"/>
    </source>
</evidence>
<feature type="non-terminal residue" evidence="1">
    <location>
        <position position="349"/>
    </location>
</feature>
<proteinExistence type="predicted"/>
<evidence type="ECO:0000313" key="1">
    <source>
        <dbReference type="EMBL" id="KAG0439133.1"/>
    </source>
</evidence>
<accession>A0AC60QQB3</accession>
<reference evidence="1 2" key="1">
    <citation type="journal article" date="2020" name="Cell">
        <title>Large-Scale Comparative Analyses of Tick Genomes Elucidate Their Genetic Diversity and Vector Capacities.</title>
        <authorList>
            <consortium name="Tick Genome and Microbiome Consortium (TIGMIC)"/>
            <person name="Jia N."/>
            <person name="Wang J."/>
            <person name="Shi W."/>
            <person name="Du L."/>
            <person name="Sun Y."/>
            <person name="Zhan W."/>
            <person name="Jiang J.F."/>
            <person name="Wang Q."/>
            <person name="Zhang B."/>
            <person name="Ji P."/>
            <person name="Bell-Sakyi L."/>
            <person name="Cui X.M."/>
            <person name="Yuan T.T."/>
            <person name="Jiang B.G."/>
            <person name="Yang W.F."/>
            <person name="Lam T.T."/>
            <person name="Chang Q.C."/>
            <person name="Ding S.J."/>
            <person name="Wang X.J."/>
            <person name="Zhu J.G."/>
            <person name="Ruan X.D."/>
            <person name="Zhao L."/>
            <person name="Wei J.T."/>
            <person name="Ye R.Z."/>
            <person name="Que T.C."/>
            <person name="Du C.H."/>
            <person name="Zhou Y.H."/>
            <person name="Cheng J.X."/>
            <person name="Dai P.F."/>
            <person name="Guo W.B."/>
            <person name="Han X.H."/>
            <person name="Huang E.J."/>
            <person name="Li L.F."/>
            <person name="Wei W."/>
            <person name="Gao Y.C."/>
            <person name="Liu J.Z."/>
            <person name="Shao H.Z."/>
            <person name="Wang X."/>
            <person name="Wang C.C."/>
            <person name="Yang T.C."/>
            <person name="Huo Q.B."/>
            <person name="Li W."/>
            <person name="Chen H.Y."/>
            <person name="Chen S.E."/>
            <person name="Zhou L.G."/>
            <person name="Ni X.B."/>
            <person name="Tian J.H."/>
            <person name="Sheng Y."/>
            <person name="Liu T."/>
            <person name="Pan Y.S."/>
            <person name="Xia L.Y."/>
            <person name="Li J."/>
            <person name="Zhao F."/>
            <person name="Cao W.C."/>
        </authorList>
    </citation>
    <scope>NUCLEOTIDE SEQUENCE [LARGE SCALE GENOMIC DNA]</scope>
    <source>
        <strain evidence="1">Iper-2018</strain>
    </source>
</reference>
<dbReference type="Proteomes" id="UP000805193">
    <property type="component" value="Unassembled WGS sequence"/>
</dbReference>
<keyword evidence="2" id="KW-1185">Reference proteome</keyword>
<gene>
    <name evidence="1" type="ORF">HPB47_016744</name>
</gene>
<name>A0AC60QQB3_IXOPE</name>
<sequence length="349" mass="38627">MEKKKVDTHCFAPGCKTGYPGHRGENGRKLSLFSAPKNDIQRNAWERHLKRKDKPLAETSAVCEKHFADHFVLRDFVHVIGGSEVRIPRARPVLAPDAVPTLLPDLPAYLSKPVARPRPERKRLAVPKTAPIKKPRLDQDVDQNVDPAGDPSQDDPVSLESNGLQVIADNLAVPKMWTLLNTPDLDVLVYATTRTSKEPFQVLHEKVLCFSSDGDNAIVARCYLNGKEGEPRGVGSLHEATTVLEEVNSTPLCTGAMSQAAYEEIAQRLTVKMTNTFSLLNNNVFSKACPGGVTTEGSICVHCRTTRKALLTRKSRLKTKKPVTRKLSQRLKVVNQKTKRLTSRLCTLA</sequence>
<dbReference type="EMBL" id="JABSTQ010005525">
    <property type="protein sequence ID" value="KAG0439133.1"/>
    <property type="molecule type" value="Genomic_DNA"/>
</dbReference>
<protein>
    <submittedName>
        <fullName evidence="1">Uncharacterized protein</fullName>
    </submittedName>
</protein>